<dbReference type="AlphaFoldDB" id="A0A6B3RRP8"/>
<keyword evidence="2" id="KW-1185">Reference proteome</keyword>
<dbReference type="Pfam" id="PF05045">
    <property type="entry name" value="RgpF"/>
    <property type="match status" value="1"/>
</dbReference>
<gene>
    <name evidence="1" type="ORF">G3572_06150</name>
</gene>
<organism evidence="1 2">
    <name type="scientific">Pseudotabrizicola algicola</name>
    <dbReference type="NCBI Taxonomy" id="2709381"/>
    <lineage>
        <taxon>Bacteria</taxon>
        <taxon>Pseudomonadati</taxon>
        <taxon>Pseudomonadota</taxon>
        <taxon>Alphaproteobacteria</taxon>
        <taxon>Rhodobacterales</taxon>
        <taxon>Paracoccaceae</taxon>
        <taxon>Pseudotabrizicola</taxon>
    </lineage>
</organism>
<sequence length="389" mass="44504">MIPAWKIRRELVRVYSQFLGLPHHIASWPARRREPALREAHDRDFDRIVKIFTGAIPLGKKPAIFLIYQPNGIAPSTIVTLDWLHAHGFSPIVVANSPIADSDRALLLDHAARVMQRPNFGYDFGGYRDALRLVDQAEVDPEQLIILNDSVWVPMAPDVLTRMQAREDADLVGLLQDEKVIHDNRGGTPSDRLHVESYFYLFNRTALQSEAFKTFWRDYKMTDYKPHTIKFGELGFSRTMAAAGLRIDALSKRSIFLDQVVQQDDDFIALTLKYAAYGDNDLRRQGDKLRALPRTAPGWRAEVLEHIRKCVNRKRFNASFCYANDRIFGTMFMKKSSEEIFSEMRLQYLRAVRDGHLPPPPPEIGVEMAALVHRQFPGFRSEQPASGSI</sequence>
<reference evidence="1 2" key="1">
    <citation type="submission" date="2020-02" db="EMBL/GenBank/DDBJ databases">
        <title>Rhodobacter algicola sp. nov., isolated from microalga culture.</title>
        <authorList>
            <person name="Park C.-Y."/>
        </authorList>
    </citation>
    <scope>NUCLEOTIDE SEQUENCE [LARGE SCALE GENOMIC DNA]</scope>
    <source>
        <strain evidence="1 2">ETT8</strain>
    </source>
</reference>
<dbReference type="Proteomes" id="UP000481421">
    <property type="component" value="Unassembled WGS sequence"/>
</dbReference>
<evidence type="ECO:0000313" key="2">
    <source>
        <dbReference type="Proteomes" id="UP000481421"/>
    </source>
</evidence>
<protein>
    <submittedName>
        <fullName evidence="1">Rhamnan synthesis protein F family</fullName>
    </submittedName>
</protein>
<evidence type="ECO:0000313" key="1">
    <source>
        <dbReference type="EMBL" id="NEX45779.1"/>
    </source>
</evidence>
<name>A0A6B3RRP8_9RHOB</name>
<accession>A0A6B3RRP8</accession>
<dbReference type="InterPro" id="IPR007739">
    <property type="entry name" value="RgpF"/>
</dbReference>
<proteinExistence type="predicted"/>
<comment type="caution">
    <text evidence="1">The sequence shown here is derived from an EMBL/GenBank/DDBJ whole genome shotgun (WGS) entry which is preliminary data.</text>
</comment>
<dbReference type="EMBL" id="JAAIKE010000001">
    <property type="protein sequence ID" value="NEX45779.1"/>
    <property type="molecule type" value="Genomic_DNA"/>
</dbReference>